<name>A0ABP4W4W2_9MICC</name>
<feature type="transmembrane region" description="Helical" evidence="1">
    <location>
        <begin position="49"/>
        <end position="67"/>
    </location>
</feature>
<protein>
    <recommendedName>
        <fullName evidence="4">DUF2568 domain-containing protein</fullName>
    </recommendedName>
</protein>
<evidence type="ECO:0008006" key="4">
    <source>
        <dbReference type="Google" id="ProtNLM"/>
    </source>
</evidence>
<keyword evidence="1" id="KW-0472">Membrane</keyword>
<dbReference type="RefSeq" id="WP_344119104.1">
    <property type="nucleotide sequence ID" value="NZ_BAAAOA010000005.1"/>
</dbReference>
<keyword evidence="1" id="KW-0812">Transmembrane</keyword>
<accession>A0ABP4W4W2</accession>
<gene>
    <name evidence="2" type="ORF">GCM10009767_02480</name>
</gene>
<evidence type="ECO:0000313" key="2">
    <source>
        <dbReference type="EMBL" id="GAA1747264.1"/>
    </source>
</evidence>
<evidence type="ECO:0000313" key="3">
    <source>
        <dbReference type="Proteomes" id="UP001501204"/>
    </source>
</evidence>
<organism evidence="2 3">
    <name type="scientific">Kocuria aegyptia</name>
    <dbReference type="NCBI Taxonomy" id="330943"/>
    <lineage>
        <taxon>Bacteria</taxon>
        <taxon>Bacillati</taxon>
        <taxon>Actinomycetota</taxon>
        <taxon>Actinomycetes</taxon>
        <taxon>Micrococcales</taxon>
        <taxon>Micrococcaceae</taxon>
        <taxon>Kocuria</taxon>
    </lineage>
</organism>
<feature type="transmembrane region" description="Helical" evidence="1">
    <location>
        <begin position="12"/>
        <end position="37"/>
    </location>
</feature>
<dbReference type="Proteomes" id="UP001501204">
    <property type="component" value="Unassembled WGS sequence"/>
</dbReference>
<keyword evidence="3" id="KW-1185">Reference proteome</keyword>
<comment type="caution">
    <text evidence="2">The sequence shown here is derived from an EMBL/GenBank/DDBJ whole genome shotgun (WGS) entry which is preliminary data.</text>
</comment>
<sequence>MGDNAIIETIFGLIFLISHLIGPALIIAMFVVAAPLVRRRQPPVSRERRIAALLMAILCLLWAFQLIGWFQGLGVYGVVLMVGLIGSAVLVLAAERLNHRPLSGTGD</sequence>
<evidence type="ECO:0000256" key="1">
    <source>
        <dbReference type="SAM" id="Phobius"/>
    </source>
</evidence>
<feature type="transmembrane region" description="Helical" evidence="1">
    <location>
        <begin position="73"/>
        <end position="94"/>
    </location>
</feature>
<reference evidence="3" key="1">
    <citation type="journal article" date="2019" name="Int. J. Syst. Evol. Microbiol.">
        <title>The Global Catalogue of Microorganisms (GCM) 10K type strain sequencing project: providing services to taxonomists for standard genome sequencing and annotation.</title>
        <authorList>
            <consortium name="The Broad Institute Genomics Platform"/>
            <consortium name="The Broad Institute Genome Sequencing Center for Infectious Disease"/>
            <person name="Wu L."/>
            <person name="Ma J."/>
        </authorList>
    </citation>
    <scope>NUCLEOTIDE SEQUENCE [LARGE SCALE GENOMIC DNA]</scope>
    <source>
        <strain evidence="3">JCM 14735</strain>
    </source>
</reference>
<proteinExistence type="predicted"/>
<dbReference type="EMBL" id="BAAAOA010000005">
    <property type="protein sequence ID" value="GAA1747264.1"/>
    <property type="molecule type" value="Genomic_DNA"/>
</dbReference>
<keyword evidence="1" id="KW-1133">Transmembrane helix</keyword>